<keyword evidence="1" id="KW-0812">Transmembrane</keyword>
<dbReference type="RefSeq" id="WP_147931294.1">
    <property type="nucleotide sequence ID" value="NZ_VOXD01000020.1"/>
</dbReference>
<proteinExistence type="predicted"/>
<dbReference type="EMBL" id="VOXD01000020">
    <property type="protein sequence ID" value="TXF88691.1"/>
    <property type="molecule type" value="Genomic_DNA"/>
</dbReference>
<accession>A0A5C7FRF2</accession>
<feature type="transmembrane region" description="Helical" evidence="1">
    <location>
        <begin position="50"/>
        <end position="68"/>
    </location>
</feature>
<keyword evidence="1" id="KW-1133">Transmembrane helix</keyword>
<evidence type="ECO:0000313" key="2">
    <source>
        <dbReference type="EMBL" id="TXF88691.1"/>
    </source>
</evidence>
<comment type="caution">
    <text evidence="2">The sequence shown here is derived from an EMBL/GenBank/DDBJ whole genome shotgun (WGS) entry which is preliminary data.</text>
</comment>
<evidence type="ECO:0000313" key="3">
    <source>
        <dbReference type="Proteomes" id="UP000321907"/>
    </source>
</evidence>
<organism evidence="2 3">
    <name type="scientific">Neolewinella aurantiaca</name>
    <dbReference type="NCBI Taxonomy" id="2602767"/>
    <lineage>
        <taxon>Bacteria</taxon>
        <taxon>Pseudomonadati</taxon>
        <taxon>Bacteroidota</taxon>
        <taxon>Saprospiria</taxon>
        <taxon>Saprospirales</taxon>
        <taxon>Lewinellaceae</taxon>
        <taxon>Neolewinella</taxon>
    </lineage>
</organism>
<protein>
    <submittedName>
        <fullName evidence="2">Uncharacterized protein</fullName>
    </submittedName>
</protein>
<sequence>MQEKLCPPMKKRQLLGLGLLFTGVGLLVVFSVELEMLSSVPKSRFWKSFGWTLTVPGLLACLYAMIFMKEK</sequence>
<reference evidence="2 3" key="1">
    <citation type="submission" date="2019-08" db="EMBL/GenBank/DDBJ databases">
        <title>Lewinella sp. strain SSH13 Genome sequencing and assembly.</title>
        <authorList>
            <person name="Kim I."/>
        </authorList>
    </citation>
    <scope>NUCLEOTIDE SEQUENCE [LARGE SCALE GENOMIC DNA]</scope>
    <source>
        <strain evidence="2 3">SSH13</strain>
    </source>
</reference>
<keyword evidence="3" id="KW-1185">Reference proteome</keyword>
<dbReference type="AlphaFoldDB" id="A0A5C7FRF2"/>
<name>A0A5C7FRF2_9BACT</name>
<keyword evidence="1" id="KW-0472">Membrane</keyword>
<dbReference type="Proteomes" id="UP000321907">
    <property type="component" value="Unassembled WGS sequence"/>
</dbReference>
<evidence type="ECO:0000256" key="1">
    <source>
        <dbReference type="SAM" id="Phobius"/>
    </source>
</evidence>
<gene>
    <name evidence="2" type="ORF">FUA23_13575</name>
</gene>
<feature type="transmembrane region" description="Helical" evidence="1">
    <location>
        <begin position="12"/>
        <end position="30"/>
    </location>
</feature>